<keyword evidence="12" id="KW-0539">Nucleus</keyword>
<evidence type="ECO:0000256" key="4">
    <source>
        <dbReference type="ARBA" id="ARBA00022723"/>
    </source>
</evidence>
<keyword evidence="10" id="KW-0238">DNA-binding</keyword>
<reference evidence="18" key="1">
    <citation type="submission" date="2025-08" db="UniProtKB">
        <authorList>
            <consortium name="RefSeq"/>
        </authorList>
    </citation>
    <scope>IDENTIFICATION</scope>
</reference>
<feature type="domain" description="C2H2-type" evidence="15">
    <location>
        <begin position="476"/>
        <end position="503"/>
    </location>
</feature>
<dbReference type="Proteomes" id="UP000515159">
    <property type="component" value="Chromosome 2"/>
</dbReference>
<feature type="region of interest" description="Disordered" evidence="14">
    <location>
        <begin position="129"/>
        <end position="154"/>
    </location>
</feature>
<gene>
    <name evidence="18" type="primary">LOC117354485</name>
</gene>
<dbReference type="InterPro" id="IPR036236">
    <property type="entry name" value="Znf_C2H2_sf"/>
</dbReference>
<comment type="subcellular location">
    <subcellularLocation>
        <location evidence="1">Nucleus</location>
    </subcellularLocation>
</comment>
<evidence type="ECO:0000256" key="3">
    <source>
        <dbReference type="ARBA" id="ARBA00022499"/>
    </source>
</evidence>
<feature type="domain" description="KRAB" evidence="16">
    <location>
        <begin position="11"/>
        <end position="84"/>
    </location>
</feature>
<dbReference type="GO" id="GO:0000981">
    <property type="term" value="F:DNA-binding transcription factor activity, RNA polymerase II-specific"/>
    <property type="evidence" value="ECO:0007669"/>
    <property type="project" value="TreeGrafter"/>
</dbReference>
<dbReference type="Gene3D" id="3.30.160.60">
    <property type="entry name" value="Classic Zinc Finger"/>
    <property type="match status" value="11"/>
</dbReference>
<feature type="domain" description="C2H2-type" evidence="15">
    <location>
        <begin position="233"/>
        <end position="260"/>
    </location>
</feature>
<dbReference type="SMART" id="SM00355">
    <property type="entry name" value="ZnF_C2H2"/>
    <property type="match status" value="10"/>
</dbReference>
<dbReference type="FunFam" id="3.30.160.60:FF:000188">
    <property type="entry name" value="Zinc finger protein 787"/>
    <property type="match status" value="1"/>
</dbReference>
<protein>
    <submittedName>
        <fullName evidence="18">Gastrula zinc finger protein XlCGF57.1-like isoform X1</fullName>
    </submittedName>
</protein>
<dbReference type="FunFam" id="3.30.160.60:FF:002343">
    <property type="entry name" value="Zinc finger protein 33A"/>
    <property type="match status" value="1"/>
</dbReference>
<feature type="region of interest" description="Disordered" evidence="14">
    <location>
        <begin position="79"/>
        <end position="106"/>
    </location>
</feature>
<feature type="compositionally biased region" description="Basic and acidic residues" evidence="14">
    <location>
        <begin position="129"/>
        <end position="141"/>
    </location>
</feature>
<sequence>MPAGAVTQIPVTFEDTAIYFSQEEWDDLEEWQKELYKDVMKENYEILISLGAGSPAVTPDIISYIERVKELYIGDELGSEERETRKSSCSETEAPENKNTDTRHHDVIKTHEKSKILLARDGEDMSCSDRGRNIYTSEKKQRNSTGDSAEDSSVCEQSASDITYRGEELNNHITEQRCACDICEIYLRDLVTLRSHQNYTEERPFKCTDYGTAFNHNGNIWEQEKTHTGQMPFICSQCGDGFTRKVNLVQHQAIHTRERLSSCTECRKIFQKDSVIMYQASHANKKLFSCSECDKSFWQTHENPFQCADCKKRFFCKESLIMHQKIHQKMVTEERTFLFSERGNNFLHKEDPLQQKTLKKEKRFTCTQCNKSFSQQGNLKTHERTHTGEKPFACTECNKCFNHFSYLKIHQSIHRGDKPFKCMECNKRFNQLSYLKIHQTIHTGKKPFTCNKCDKSFGQKSNLTKHQRVHMTEKPFICTECNKSFKESSSLKIHQRLHTGEKLFTCFECNKSFTLQKNLKTHQRIHMTEKSFTCDVCNKSFNLLAYLKIHQRIHAEEKPFSCAVCNKSFTLGRYLKIHRRIH</sequence>
<keyword evidence="3" id="KW-1017">Isopeptide bond</keyword>
<dbReference type="FunFam" id="3.30.160.60:FF:000508">
    <property type="entry name" value="Myeloid zinc finger 1"/>
    <property type="match status" value="1"/>
</dbReference>
<evidence type="ECO:0000256" key="14">
    <source>
        <dbReference type="SAM" id="MobiDB-lite"/>
    </source>
</evidence>
<dbReference type="FunCoup" id="A0A6P8PGZ2">
    <property type="interactions" value="1862"/>
</dbReference>
<dbReference type="PANTHER" id="PTHR24381">
    <property type="entry name" value="ZINC FINGER PROTEIN"/>
    <property type="match status" value="1"/>
</dbReference>
<dbReference type="GeneID" id="117354485"/>
<dbReference type="GO" id="GO:0000977">
    <property type="term" value="F:RNA polymerase II transcription regulatory region sequence-specific DNA binding"/>
    <property type="evidence" value="ECO:0007669"/>
    <property type="project" value="TreeGrafter"/>
</dbReference>
<dbReference type="FunFam" id="3.30.160.60:FF:000670">
    <property type="entry name" value="zinc finger protein 22"/>
    <property type="match status" value="1"/>
</dbReference>
<feature type="domain" description="C2H2-type" evidence="15">
    <location>
        <begin position="305"/>
        <end position="327"/>
    </location>
</feature>
<dbReference type="PROSITE" id="PS50157">
    <property type="entry name" value="ZINC_FINGER_C2H2_2"/>
    <property type="match status" value="11"/>
</dbReference>
<feature type="domain" description="C2H2-type" evidence="15">
    <location>
        <begin position="532"/>
        <end position="559"/>
    </location>
</feature>
<feature type="domain" description="C2H2-type" evidence="15">
    <location>
        <begin position="205"/>
        <end position="232"/>
    </location>
</feature>
<keyword evidence="8" id="KW-0832">Ubl conjugation</keyword>
<dbReference type="PANTHER" id="PTHR24381:SF436">
    <property type="entry name" value="ZINC FINGER PROTEIN 768"/>
    <property type="match status" value="1"/>
</dbReference>
<dbReference type="Gene3D" id="6.10.140.140">
    <property type="match status" value="1"/>
</dbReference>
<dbReference type="PROSITE" id="PS50805">
    <property type="entry name" value="KRAB"/>
    <property type="match status" value="1"/>
</dbReference>
<dbReference type="RefSeq" id="XP_033788012.1">
    <property type="nucleotide sequence ID" value="XM_033932121.1"/>
</dbReference>
<feature type="compositionally biased region" description="Basic and acidic residues" evidence="14">
    <location>
        <begin position="95"/>
        <end position="106"/>
    </location>
</feature>
<feature type="domain" description="C2H2-type" evidence="15">
    <location>
        <begin position="560"/>
        <end position="582"/>
    </location>
</feature>
<evidence type="ECO:0000256" key="7">
    <source>
        <dbReference type="ARBA" id="ARBA00022833"/>
    </source>
</evidence>
<evidence type="ECO:0000256" key="11">
    <source>
        <dbReference type="ARBA" id="ARBA00023163"/>
    </source>
</evidence>
<dbReference type="GO" id="GO:0042802">
    <property type="term" value="F:identical protein binding"/>
    <property type="evidence" value="ECO:0007669"/>
    <property type="project" value="UniProtKB-ARBA"/>
</dbReference>
<evidence type="ECO:0000256" key="2">
    <source>
        <dbReference type="ARBA" id="ARBA00006991"/>
    </source>
</evidence>
<dbReference type="AlphaFoldDB" id="A0A6P8PGZ2"/>
<evidence type="ECO:0000256" key="12">
    <source>
        <dbReference type="ARBA" id="ARBA00023242"/>
    </source>
</evidence>
<feature type="domain" description="C2H2-type" evidence="15">
    <location>
        <begin position="420"/>
        <end position="447"/>
    </location>
</feature>
<feature type="domain" description="C2H2-type" evidence="15">
    <location>
        <begin position="504"/>
        <end position="531"/>
    </location>
</feature>
<accession>A0A6P8PGZ2</accession>
<dbReference type="GO" id="GO:0008270">
    <property type="term" value="F:zinc ion binding"/>
    <property type="evidence" value="ECO:0007669"/>
    <property type="project" value="UniProtKB-KW"/>
</dbReference>
<evidence type="ECO:0000313" key="17">
    <source>
        <dbReference type="Proteomes" id="UP000515159"/>
    </source>
</evidence>
<dbReference type="InParanoid" id="A0A6P8PGZ2"/>
<proteinExistence type="inferred from homology"/>
<evidence type="ECO:0000256" key="6">
    <source>
        <dbReference type="ARBA" id="ARBA00022771"/>
    </source>
</evidence>
<dbReference type="SMART" id="SM00349">
    <property type="entry name" value="KRAB"/>
    <property type="match status" value="1"/>
</dbReference>
<evidence type="ECO:0000259" key="15">
    <source>
        <dbReference type="PROSITE" id="PS50157"/>
    </source>
</evidence>
<dbReference type="CDD" id="cd07765">
    <property type="entry name" value="KRAB_A-box"/>
    <property type="match status" value="1"/>
</dbReference>
<dbReference type="Pfam" id="PF00096">
    <property type="entry name" value="zf-C2H2"/>
    <property type="match status" value="9"/>
</dbReference>
<evidence type="ECO:0000313" key="18">
    <source>
        <dbReference type="RefSeq" id="XP_033788012.1"/>
    </source>
</evidence>
<dbReference type="KEGG" id="gsh:117354485"/>
<evidence type="ECO:0000256" key="1">
    <source>
        <dbReference type="ARBA" id="ARBA00004123"/>
    </source>
</evidence>
<dbReference type="InterPro" id="IPR036051">
    <property type="entry name" value="KRAB_dom_sf"/>
</dbReference>
<evidence type="ECO:0000259" key="16">
    <source>
        <dbReference type="PROSITE" id="PS50805"/>
    </source>
</evidence>
<feature type="domain" description="C2H2-type" evidence="15">
    <location>
        <begin position="364"/>
        <end position="391"/>
    </location>
</feature>
<evidence type="ECO:0000256" key="13">
    <source>
        <dbReference type="PROSITE-ProRule" id="PRU00042"/>
    </source>
</evidence>
<dbReference type="PROSITE" id="PS00028">
    <property type="entry name" value="ZINC_FINGER_C2H2_1"/>
    <property type="match status" value="10"/>
</dbReference>
<dbReference type="SUPFAM" id="SSF57667">
    <property type="entry name" value="beta-beta-alpha zinc fingers"/>
    <property type="match status" value="7"/>
</dbReference>
<evidence type="ECO:0000256" key="5">
    <source>
        <dbReference type="ARBA" id="ARBA00022737"/>
    </source>
</evidence>
<dbReference type="FunFam" id="3.30.160.60:FF:000624">
    <property type="entry name" value="zinc finger protein 697"/>
    <property type="match status" value="1"/>
</dbReference>
<dbReference type="OrthoDB" id="8922241at2759"/>
<dbReference type="FunFam" id="3.30.160.60:FF:000690">
    <property type="entry name" value="Zinc finger protein 354C"/>
    <property type="match status" value="1"/>
</dbReference>
<name>A0A6P8PGZ2_GEOSA</name>
<dbReference type="InterPro" id="IPR013087">
    <property type="entry name" value="Znf_C2H2_type"/>
</dbReference>
<dbReference type="FunFam" id="3.30.160.60:FF:000358">
    <property type="entry name" value="zinc finger protein 24"/>
    <property type="match status" value="1"/>
</dbReference>
<feature type="domain" description="C2H2-type" evidence="15">
    <location>
        <begin position="392"/>
        <end position="419"/>
    </location>
</feature>
<keyword evidence="9" id="KW-0805">Transcription regulation</keyword>
<dbReference type="SUPFAM" id="SSF109640">
    <property type="entry name" value="KRAB domain (Kruppel-associated box)"/>
    <property type="match status" value="1"/>
</dbReference>
<keyword evidence="5" id="KW-0677">Repeat</keyword>
<dbReference type="FunFam" id="3.30.160.60:FF:000213">
    <property type="entry name" value="Zinc finger protein 624"/>
    <property type="match status" value="1"/>
</dbReference>
<dbReference type="FunFam" id="3.30.160.60:FF:001437">
    <property type="entry name" value="Zinc finger protein 594"/>
    <property type="match status" value="1"/>
</dbReference>
<evidence type="ECO:0000256" key="9">
    <source>
        <dbReference type="ARBA" id="ARBA00023015"/>
    </source>
</evidence>
<keyword evidence="17" id="KW-1185">Reference proteome</keyword>
<feature type="compositionally biased region" description="Basic and acidic residues" evidence="14">
    <location>
        <begin position="79"/>
        <end position="88"/>
    </location>
</feature>
<evidence type="ECO:0000256" key="10">
    <source>
        <dbReference type="ARBA" id="ARBA00023125"/>
    </source>
</evidence>
<keyword evidence="4" id="KW-0479">Metal-binding</keyword>
<organism evidence="17 18">
    <name type="scientific">Geotrypetes seraphini</name>
    <name type="common">Gaboon caecilian</name>
    <name type="synonym">Caecilia seraphini</name>
    <dbReference type="NCBI Taxonomy" id="260995"/>
    <lineage>
        <taxon>Eukaryota</taxon>
        <taxon>Metazoa</taxon>
        <taxon>Chordata</taxon>
        <taxon>Craniata</taxon>
        <taxon>Vertebrata</taxon>
        <taxon>Euteleostomi</taxon>
        <taxon>Amphibia</taxon>
        <taxon>Gymnophiona</taxon>
        <taxon>Geotrypetes</taxon>
    </lineage>
</organism>
<dbReference type="InterPro" id="IPR001909">
    <property type="entry name" value="KRAB"/>
</dbReference>
<keyword evidence="7" id="KW-0862">Zinc</keyword>
<keyword evidence="11" id="KW-0804">Transcription</keyword>
<dbReference type="GO" id="GO:0005634">
    <property type="term" value="C:nucleus"/>
    <property type="evidence" value="ECO:0007669"/>
    <property type="project" value="UniProtKB-SubCell"/>
</dbReference>
<comment type="similarity">
    <text evidence="2">Belongs to the krueppel C2H2-type zinc-finger protein family.</text>
</comment>
<keyword evidence="6 13" id="KW-0863">Zinc-finger</keyword>
<feature type="domain" description="C2H2-type" evidence="15">
    <location>
        <begin position="448"/>
        <end position="475"/>
    </location>
</feature>
<dbReference type="FunFam" id="3.30.160.60:FF:000100">
    <property type="entry name" value="Zinc finger 45-like"/>
    <property type="match status" value="1"/>
</dbReference>
<evidence type="ECO:0000256" key="8">
    <source>
        <dbReference type="ARBA" id="ARBA00022843"/>
    </source>
</evidence>
<dbReference type="Pfam" id="PF01352">
    <property type="entry name" value="KRAB"/>
    <property type="match status" value="1"/>
</dbReference>